<dbReference type="Proteomes" id="UP000478052">
    <property type="component" value="Unassembled WGS sequence"/>
</dbReference>
<evidence type="ECO:0000313" key="2">
    <source>
        <dbReference type="EMBL" id="KAF0725872.1"/>
    </source>
</evidence>
<dbReference type="EMBL" id="VUJU01008786">
    <property type="protein sequence ID" value="KAF0725872.1"/>
    <property type="molecule type" value="Genomic_DNA"/>
</dbReference>
<dbReference type="AlphaFoldDB" id="A0A6G0WG90"/>
<protein>
    <recommendedName>
        <fullName evidence="1">HAT C-terminal dimerisation domain-containing protein</fullName>
    </recommendedName>
</protein>
<name>A0A6G0WG90_APHCR</name>
<dbReference type="PANTHER" id="PTHR37162:SF1">
    <property type="entry name" value="BED-TYPE DOMAIN-CONTAINING PROTEIN"/>
    <property type="match status" value="1"/>
</dbReference>
<proteinExistence type="predicted"/>
<keyword evidence="3" id="KW-1185">Reference proteome</keyword>
<accession>A0A6G0WG90</accession>
<dbReference type="InterPro" id="IPR012337">
    <property type="entry name" value="RNaseH-like_sf"/>
</dbReference>
<dbReference type="SUPFAM" id="SSF53098">
    <property type="entry name" value="Ribonuclease H-like"/>
    <property type="match status" value="1"/>
</dbReference>
<gene>
    <name evidence="2" type="ORF">FWK35_00021995</name>
</gene>
<dbReference type="InterPro" id="IPR008906">
    <property type="entry name" value="HATC_C_dom"/>
</dbReference>
<evidence type="ECO:0000313" key="3">
    <source>
        <dbReference type="Proteomes" id="UP000478052"/>
    </source>
</evidence>
<dbReference type="Pfam" id="PF05699">
    <property type="entry name" value="Dimer_Tnp_hAT"/>
    <property type="match status" value="1"/>
</dbReference>
<comment type="caution">
    <text evidence="2">The sequence shown here is derived from an EMBL/GenBank/DDBJ whole genome shotgun (WGS) entry which is preliminary data.</text>
</comment>
<feature type="domain" description="HAT C-terminal dimerisation" evidence="1">
    <location>
        <begin position="382"/>
        <end position="433"/>
    </location>
</feature>
<evidence type="ECO:0000259" key="1">
    <source>
        <dbReference type="Pfam" id="PF05699"/>
    </source>
</evidence>
<sequence>MGKYAKYSKKYNADWELLPCFSKWLQRASDEYAGKGEAFCKICRVALRAHKTDLMKHTTTITHINKVNSFNVQKQPFYLHLVHSINVKSDRKKIRDLKLAMFIANHSAIRSVDHLSELLKHIGDSQFSDLELHRTKYSKLIMNVIAPVFLNELIEDIGTSSYSIILDESTDIGTNKYMAFCVRYYSCSQLDIITDFIGFVEIEKATSEILKTVFLESLEKSKLNIQNLIGIGTDGASNLCGKNKSLFTLLKEIIPHLQLIKCVCHSLNICASNACDELPSSLEFLVREIRNWFSHSSLRQLRYRDLFQTLYEGKQPPRIVRLLTTRWLAWYGCIKSVLDQWLPLKTHFNLISKSKEGKSVHDITLINCWATLSQVTNAAGDHTFKELSEFALRLLSLPISNAVVERIFSVMNATKTKVRIRMSQSMLVALIRIKVHNSVKKTMLYFV</sequence>
<dbReference type="PANTHER" id="PTHR37162">
    <property type="entry name" value="HAT FAMILY DIMERISATION DOMAINCONTAINING PROTEIN-RELATED"/>
    <property type="match status" value="1"/>
</dbReference>
<organism evidence="2 3">
    <name type="scientific">Aphis craccivora</name>
    <name type="common">Cowpea aphid</name>
    <dbReference type="NCBI Taxonomy" id="307492"/>
    <lineage>
        <taxon>Eukaryota</taxon>
        <taxon>Metazoa</taxon>
        <taxon>Ecdysozoa</taxon>
        <taxon>Arthropoda</taxon>
        <taxon>Hexapoda</taxon>
        <taxon>Insecta</taxon>
        <taxon>Pterygota</taxon>
        <taxon>Neoptera</taxon>
        <taxon>Paraneoptera</taxon>
        <taxon>Hemiptera</taxon>
        <taxon>Sternorrhyncha</taxon>
        <taxon>Aphidomorpha</taxon>
        <taxon>Aphidoidea</taxon>
        <taxon>Aphididae</taxon>
        <taxon>Aphidini</taxon>
        <taxon>Aphis</taxon>
        <taxon>Aphis</taxon>
    </lineage>
</organism>
<dbReference type="OrthoDB" id="10023262at2759"/>
<dbReference type="GO" id="GO:0046983">
    <property type="term" value="F:protein dimerization activity"/>
    <property type="evidence" value="ECO:0007669"/>
    <property type="project" value="InterPro"/>
</dbReference>
<reference evidence="2 3" key="1">
    <citation type="submission" date="2019-08" db="EMBL/GenBank/DDBJ databases">
        <title>Whole genome of Aphis craccivora.</title>
        <authorList>
            <person name="Voronova N.V."/>
            <person name="Shulinski R.S."/>
            <person name="Bandarenka Y.V."/>
            <person name="Zhorov D.G."/>
            <person name="Warner D."/>
        </authorList>
    </citation>
    <scope>NUCLEOTIDE SEQUENCE [LARGE SCALE GENOMIC DNA]</scope>
    <source>
        <strain evidence="2">180601</strain>
        <tissue evidence="2">Whole Body</tissue>
    </source>
</reference>